<dbReference type="AlphaFoldDB" id="A0A2T3P168"/>
<dbReference type="Proteomes" id="UP000241771">
    <property type="component" value="Unassembled WGS sequence"/>
</dbReference>
<evidence type="ECO:0000313" key="2">
    <source>
        <dbReference type="EMBL" id="PSW22265.1"/>
    </source>
</evidence>
<dbReference type="GO" id="GO:0047474">
    <property type="term" value="F:long-chain fatty acid--protein ligase activity"/>
    <property type="evidence" value="ECO:0007669"/>
    <property type="project" value="InterPro"/>
</dbReference>
<name>A0A2T3P168_9GAMM</name>
<reference evidence="2 3" key="1">
    <citation type="submission" date="2018-01" db="EMBL/GenBank/DDBJ databases">
        <title>Whole genome sequencing of Histamine producing bacteria.</title>
        <authorList>
            <person name="Butler K."/>
        </authorList>
    </citation>
    <scope>NUCLEOTIDE SEQUENCE [LARGE SCALE GENOMIC DNA]</scope>
    <source>
        <strain evidence="2 3">DSM 100436</strain>
    </source>
</reference>
<proteinExistence type="predicted"/>
<keyword evidence="3" id="KW-1185">Reference proteome</keyword>
<comment type="caution">
    <text evidence="2">The sequence shown here is derived from an EMBL/GenBank/DDBJ whole genome shotgun (WGS) entry which is preliminary data.</text>
</comment>
<evidence type="ECO:0000259" key="1">
    <source>
        <dbReference type="Pfam" id="PF04443"/>
    </source>
</evidence>
<dbReference type="OrthoDB" id="6761572at2"/>
<dbReference type="InterPro" id="IPR007534">
    <property type="entry name" value="LuxE"/>
</dbReference>
<protein>
    <submittedName>
        <fullName evidence="2">LuxE family acyl-protein synthetase</fullName>
    </submittedName>
</protein>
<feature type="domain" description="Acyl-protein synthetase LuxE" evidence="1">
    <location>
        <begin position="40"/>
        <end position="372"/>
    </location>
</feature>
<evidence type="ECO:0000313" key="3">
    <source>
        <dbReference type="Proteomes" id="UP000241771"/>
    </source>
</evidence>
<sequence length="395" mass="44660">MSDSINSLCQQFGLDPLKVALSSVGELYNLPEQQLLNFKFSIIKDAFEFHYQNNAFYRQSCDEKGVTPDSVTQADHLLNIPVMPIHLFKAQDNYKLLSKSLNDVELEMRSTGTSGIPSVSRRCKDTVDNAVLGIYAMYREFLHISKGAGLYLCPSTEEIPEMGMIKALNMLAGLLDTHRFMVKNEQMIPEDAQAQLDEWAGKFDRHIIGPPFLINRFIRFLKATNTKLKLDKNSYVVTLGGWKRFSGEMLSRAEFNQECIEYLGVEPKNIRDIYALVESNVVAIDDEKGVKHVSPFIHFSVRDPKQLDKEVPLGTTGQLAILDPLSRSTPGFILTEDLVRLLPKEEGDHRSGQRMQYVMRLPESKEFGCCAVNLDKRLDDLEAEQTQAESCPIVS</sequence>
<accession>A0A2T3P168</accession>
<dbReference type="GO" id="GO:0008218">
    <property type="term" value="P:bioluminescence"/>
    <property type="evidence" value="ECO:0007669"/>
    <property type="project" value="InterPro"/>
</dbReference>
<organism evidence="2 3">
    <name type="scientific">Photobacterium sanctipauli</name>
    <dbReference type="NCBI Taxonomy" id="1342794"/>
    <lineage>
        <taxon>Bacteria</taxon>
        <taxon>Pseudomonadati</taxon>
        <taxon>Pseudomonadota</taxon>
        <taxon>Gammaproteobacteria</taxon>
        <taxon>Vibrionales</taxon>
        <taxon>Vibrionaceae</taxon>
        <taxon>Photobacterium</taxon>
    </lineage>
</organism>
<dbReference type="Gene3D" id="3.40.50.12780">
    <property type="entry name" value="N-terminal domain of ligase-like"/>
    <property type="match status" value="1"/>
</dbReference>
<gene>
    <name evidence="2" type="ORF">C9I98_03105</name>
</gene>
<dbReference type="InterPro" id="IPR042099">
    <property type="entry name" value="ANL_N_sf"/>
</dbReference>
<dbReference type="Pfam" id="PF04443">
    <property type="entry name" value="LuxE"/>
    <property type="match status" value="1"/>
</dbReference>
<dbReference type="EMBL" id="PYMA01000001">
    <property type="protein sequence ID" value="PSW22265.1"/>
    <property type="molecule type" value="Genomic_DNA"/>
</dbReference>
<dbReference type="RefSeq" id="WP_036821831.1">
    <property type="nucleotide sequence ID" value="NZ_JGVO01000361.1"/>
</dbReference>